<accession>A0A183DGP9</accession>
<protein>
    <submittedName>
        <fullName evidence="3">Ovule protein</fullName>
    </submittedName>
</protein>
<organism evidence="3">
    <name type="scientific">Gongylonema pulchrum</name>
    <dbReference type="NCBI Taxonomy" id="637853"/>
    <lineage>
        <taxon>Eukaryota</taxon>
        <taxon>Metazoa</taxon>
        <taxon>Ecdysozoa</taxon>
        <taxon>Nematoda</taxon>
        <taxon>Chromadorea</taxon>
        <taxon>Rhabditida</taxon>
        <taxon>Spirurina</taxon>
        <taxon>Spiruromorpha</taxon>
        <taxon>Spiruroidea</taxon>
        <taxon>Gongylonematidae</taxon>
        <taxon>Gongylonema</taxon>
    </lineage>
</organism>
<dbReference type="EMBL" id="UYRT01021540">
    <property type="protein sequence ID" value="VDK60027.1"/>
    <property type="molecule type" value="Genomic_DNA"/>
</dbReference>
<proteinExistence type="predicted"/>
<dbReference type="Proteomes" id="UP000271098">
    <property type="component" value="Unassembled WGS sequence"/>
</dbReference>
<dbReference type="AlphaFoldDB" id="A0A183DGP9"/>
<dbReference type="WBParaSite" id="GPUH_0000789901-mRNA-1">
    <property type="protein sequence ID" value="GPUH_0000789901-mRNA-1"/>
    <property type="gene ID" value="GPUH_0000789901"/>
</dbReference>
<gene>
    <name evidence="1" type="ORF">GPUH_LOCUS7893</name>
</gene>
<keyword evidence="2" id="KW-1185">Reference proteome</keyword>
<evidence type="ECO:0000313" key="1">
    <source>
        <dbReference type="EMBL" id="VDK60027.1"/>
    </source>
</evidence>
<reference evidence="1 2" key="2">
    <citation type="submission" date="2018-11" db="EMBL/GenBank/DDBJ databases">
        <authorList>
            <consortium name="Pathogen Informatics"/>
        </authorList>
    </citation>
    <scope>NUCLEOTIDE SEQUENCE [LARGE SCALE GENOMIC DNA]</scope>
</reference>
<evidence type="ECO:0000313" key="3">
    <source>
        <dbReference type="WBParaSite" id="GPUH_0000789901-mRNA-1"/>
    </source>
</evidence>
<name>A0A183DGP9_9BILA</name>
<reference evidence="3" key="1">
    <citation type="submission" date="2016-06" db="UniProtKB">
        <authorList>
            <consortium name="WormBaseParasite"/>
        </authorList>
    </citation>
    <scope>IDENTIFICATION</scope>
</reference>
<evidence type="ECO:0000313" key="2">
    <source>
        <dbReference type="Proteomes" id="UP000271098"/>
    </source>
</evidence>
<sequence>MQLVSLDVLSRRHFQLFEQQTLQLRAPPLPGMPWISPAIPEQSFAPTPLDCMDLLCLCPYLHVCYFKIPIKNSSFHFFQPDHVISCTYLRTHSFAKHSMCLANYPWRTGHRCSQQALQKKDEYRSKLL</sequence>